<sequence length="177" mass="19720">MDRETRISRDMRPRVLLRIAPGPHFIHMLRALRDPERYRFYWTSLVHSPGVELSRSINSDAKVLAVVTSNLLSGNDSNTINSHRCDAAHIVSIDVNVTERICTQWHNSTVGDPNVARSLNSTDSDVLMARNLGKDNSTVTSQLDLDVYFVGTSGSPAMEPSMQEGIAIFPHTMQGWS</sequence>
<organism evidence="1 2">
    <name type="scientific">Gymnopilus junonius</name>
    <name type="common">Spectacular rustgill mushroom</name>
    <name type="synonym">Gymnopilus spectabilis subsp. junonius</name>
    <dbReference type="NCBI Taxonomy" id="109634"/>
    <lineage>
        <taxon>Eukaryota</taxon>
        <taxon>Fungi</taxon>
        <taxon>Dikarya</taxon>
        <taxon>Basidiomycota</taxon>
        <taxon>Agaricomycotina</taxon>
        <taxon>Agaricomycetes</taxon>
        <taxon>Agaricomycetidae</taxon>
        <taxon>Agaricales</taxon>
        <taxon>Agaricineae</taxon>
        <taxon>Hymenogastraceae</taxon>
        <taxon>Gymnopilus</taxon>
    </lineage>
</organism>
<proteinExistence type="predicted"/>
<comment type="caution">
    <text evidence="1">The sequence shown here is derived from an EMBL/GenBank/DDBJ whole genome shotgun (WGS) entry which is preliminary data.</text>
</comment>
<dbReference type="AlphaFoldDB" id="A0A9P5TIP4"/>
<dbReference type="OrthoDB" id="3066754at2759"/>
<accession>A0A9P5TIP4</accession>
<gene>
    <name evidence="1" type="ORF">CPB84DRAFT_129386</name>
</gene>
<protein>
    <submittedName>
        <fullName evidence="1">Uncharacterized protein</fullName>
    </submittedName>
</protein>
<reference evidence="1" key="1">
    <citation type="submission" date="2020-11" db="EMBL/GenBank/DDBJ databases">
        <authorList>
            <consortium name="DOE Joint Genome Institute"/>
            <person name="Ahrendt S."/>
            <person name="Riley R."/>
            <person name="Andreopoulos W."/>
            <person name="LaButti K."/>
            <person name="Pangilinan J."/>
            <person name="Ruiz-duenas F.J."/>
            <person name="Barrasa J.M."/>
            <person name="Sanchez-Garcia M."/>
            <person name="Camarero S."/>
            <person name="Miyauchi S."/>
            <person name="Serrano A."/>
            <person name="Linde D."/>
            <person name="Babiker R."/>
            <person name="Drula E."/>
            <person name="Ayuso-Fernandez I."/>
            <person name="Pacheco R."/>
            <person name="Padilla G."/>
            <person name="Ferreira P."/>
            <person name="Barriuso J."/>
            <person name="Kellner H."/>
            <person name="Castanera R."/>
            <person name="Alfaro M."/>
            <person name="Ramirez L."/>
            <person name="Pisabarro A.G."/>
            <person name="Kuo A."/>
            <person name="Tritt A."/>
            <person name="Lipzen A."/>
            <person name="He G."/>
            <person name="Yan M."/>
            <person name="Ng V."/>
            <person name="Cullen D."/>
            <person name="Martin F."/>
            <person name="Rosso M.-N."/>
            <person name="Henrissat B."/>
            <person name="Hibbett D."/>
            <person name="Martinez A.T."/>
            <person name="Grigoriev I.V."/>
        </authorList>
    </citation>
    <scope>NUCLEOTIDE SEQUENCE</scope>
    <source>
        <strain evidence="1">AH 44721</strain>
    </source>
</reference>
<dbReference type="EMBL" id="JADNYJ010000101">
    <property type="protein sequence ID" value="KAF8885550.1"/>
    <property type="molecule type" value="Genomic_DNA"/>
</dbReference>
<name>A0A9P5TIP4_GYMJU</name>
<evidence type="ECO:0000313" key="2">
    <source>
        <dbReference type="Proteomes" id="UP000724874"/>
    </source>
</evidence>
<evidence type="ECO:0000313" key="1">
    <source>
        <dbReference type="EMBL" id="KAF8885550.1"/>
    </source>
</evidence>
<keyword evidence="2" id="KW-1185">Reference proteome</keyword>
<dbReference type="Proteomes" id="UP000724874">
    <property type="component" value="Unassembled WGS sequence"/>
</dbReference>